<dbReference type="Proteomes" id="UP000261055">
    <property type="component" value="Unassembled WGS sequence"/>
</dbReference>
<accession>A0A3E5GSW5</accession>
<name>A0A3E5GSW5_9FIRM</name>
<sequence length="74" mass="8894">MKVVKVMAFREVYKLFVDAWMLYRKYSARKVTDAECEEMINEVDILRKHYQSEFAEDLLVCVLREISKSQRGEK</sequence>
<protein>
    <submittedName>
        <fullName evidence="1">Uncharacterized protein</fullName>
    </submittedName>
</protein>
<comment type="caution">
    <text evidence="1">The sequence shown here is derived from an EMBL/GenBank/DDBJ whole genome shotgun (WGS) entry which is preliminary data.</text>
</comment>
<evidence type="ECO:0000313" key="1">
    <source>
        <dbReference type="EMBL" id="RGO50786.1"/>
    </source>
</evidence>
<reference evidence="1 2" key="1">
    <citation type="submission" date="2018-08" db="EMBL/GenBank/DDBJ databases">
        <title>A genome reference for cultivated species of the human gut microbiota.</title>
        <authorList>
            <person name="Zou Y."/>
            <person name="Xue W."/>
            <person name="Luo G."/>
        </authorList>
    </citation>
    <scope>NUCLEOTIDE SEQUENCE [LARGE SCALE GENOMIC DNA]</scope>
    <source>
        <strain evidence="1 2">OM02-12</strain>
    </source>
</reference>
<dbReference type="RefSeq" id="WP_117613490.1">
    <property type="nucleotide sequence ID" value="NZ_QSVQ01000008.1"/>
</dbReference>
<dbReference type="EMBL" id="QSVQ01000008">
    <property type="protein sequence ID" value="RGO50786.1"/>
    <property type="molecule type" value="Genomic_DNA"/>
</dbReference>
<organism evidence="1 2">
    <name type="scientific">Dorea formicigenerans</name>
    <dbReference type="NCBI Taxonomy" id="39486"/>
    <lineage>
        <taxon>Bacteria</taxon>
        <taxon>Bacillati</taxon>
        <taxon>Bacillota</taxon>
        <taxon>Clostridia</taxon>
        <taxon>Lachnospirales</taxon>
        <taxon>Lachnospiraceae</taxon>
        <taxon>Dorea</taxon>
    </lineage>
</organism>
<dbReference type="AlphaFoldDB" id="A0A3E5GSW5"/>
<gene>
    <name evidence="1" type="ORF">DXB12_08210</name>
</gene>
<evidence type="ECO:0000313" key="2">
    <source>
        <dbReference type="Proteomes" id="UP000261055"/>
    </source>
</evidence>
<keyword evidence="2" id="KW-1185">Reference proteome</keyword>
<proteinExistence type="predicted"/>